<evidence type="ECO:0000313" key="3">
    <source>
        <dbReference type="Proteomes" id="UP000231057"/>
    </source>
</evidence>
<reference evidence="3" key="2">
    <citation type="journal article" date="2022" name="Front. Microbiol.">
        <title>Comparative Genomic Analysis Revealed Distinct Molecular Components and Organization of CO2-Concentrating Mechanism in Thermophilic Cyanobacteria.</title>
        <authorList>
            <person name="Tang J."/>
            <person name="Zhou H."/>
            <person name="Yao D."/>
            <person name="Riaz S."/>
            <person name="You D."/>
            <person name="Klepacz-Smolka A."/>
            <person name="Daroch M."/>
        </authorList>
    </citation>
    <scope>NUCLEOTIDE SEQUENCE [LARGE SCALE GENOMIC DNA]</scope>
    <source>
        <strain evidence="3">PCC 6715</strain>
    </source>
</reference>
<dbReference type="EMBL" id="CP018092">
    <property type="protein sequence ID" value="ATS18776.1"/>
    <property type="molecule type" value="Genomic_DNA"/>
</dbReference>
<dbReference type="RefSeq" id="WP_099799111.1">
    <property type="nucleotide sequence ID" value="NZ_CP018092.1"/>
</dbReference>
<evidence type="ECO:0000256" key="1">
    <source>
        <dbReference type="SAM" id="Phobius"/>
    </source>
</evidence>
<proteinExistence type="predicted"/>
<dbReference type="Proteomes" id="UP000231057">
    <property type="component" value="Chromosome"/>
</dbReference>
<keyword evidence="1" id="KW-0472">Membrane</keyword>
<dbReference type="OrthoDB" id="565291at2"/>
<keyword evidence="1" id="KW-1133">Transmembrane helix</keyword>
<dbReference type="AlphaFoldDB" id="A0A2D2Q2R1"/>
<keyword evidence="3" id="KW-1185">Reference proteome</keyword>
<keyword evidence="1" id="KW-0812">Transmembrane</keyword>
<accession>A0A2D2Q2R1</accession>
<reference evidence="2 3" key="1">
    <citation type="submission" date="2016-11" db="EMBL/GenBank/DDBJ databases">
        <title>Complete genome sequence of thermophilic cyanobacteria strain Synechococcus sp. PCC6715.</title>
        <authorList>
            <person name="Tang J."/>
            <person name="Daroch M."/>
            <person name="Liang Y."/>
            <person name="Jiang D."/>
            <person name="Shah M."/>
        </authorList>
    </citation>
    <scope>NUCLEOTIDE SEQUENCE [LARGE SCALE GENOMIC DNA]</scope>
    <source>
        <strain evidence="2 3">PCC 6715</strain>
    </source>
</reference>
<evidence type="ECO:0000313" key="2">
    <source>
        <dbReference type="EMBL" id="ATS18776.1"/>
    </source>
</evidence>
<protein>
    <submittedName>
        <fullName evidence="2">Uncharacterized protein</fullName>
    </submittedName>
</protein>
<feature type="transmembrane region" description="Helical" evidence="1">
    <location>
        <begin position="21"/>
        <end position="43"/>
    </location>
</feature>
<sequence>MTVQFSSREKHTNTPQLRPISGIKLLLIVGLNILLAGYVFWAYRSAYYNELPTQRNPILQNLRQRGNSVTPD</sequence>
<gene>
    <name evidence="2" type="ORF">BRW62_08465</name>
</gene>
<dbReference type="KEGG" id="slw:BRW62_08465"/>
<organism evidence="2 3">
    <name type="scientific">Parathermosynechococcus lividus PCC 6715</name>
    <dbReference type="NCBI Taxonomy" id="1917166"/>
    <lineage>
        <taxon>Bacteria</taxon>
        <taxon>Bacillati</taxon>
        <taxon>Cyanobacteriota</taxon>
        <taxon>Cyanophyceae</taxon>
        <taxon>Acaryochloridales</taxon>
        <taxon>Thermosynechococcaceae</taxon>
        <taxon>Parathermosynechococcus</taxon>
    </lineage>
</organism>
<name>A0A2D2Q2R1_PARLV</name>